<dbReference type="PANTHER" id="PTHR23152:SF4">
    <property type="entry name" value="2-OXOADIPATE DEHYDROGENASE COMPLEX COMPONENT E1"/>
    <property type="match status" value="1"/>
</dbReference>
<dbReference type="Pfam" id="PF16078">
    <property type="entry name" value="2-oxogl_dehyd_N"/>
    <property type="match status" value="1"/>
</dbReference>
<name>A0A068DSW7_9FLAO</name>
<dbReference type="InterPro" id="IPR032106">
    <property type="entry name" value="2-oxogl_dehyd_N"/>
</dbReference>
<dbReference type="PANTHER" id="PTHR23152">
    <property type="entry name" value="2-OXOGLUTARATE DEHYDROGENASE"/>
    <property type="match status" value="1"/>
</dbReference>
<dbReference type="InterPro" id="IPR042179">
    <property type="entry name" value="KGD_C_sf"/>
</dbReference>
<dbReference type="NCBIfam" id="NF006914">
    <property type="entry name" value="PRK09404.1"/>
    <property type="match status" value="1"/>
</dbReference>
<dbReference type="SUPFAM" id="SSF52518">
    <property type="entry name" value="Thiamin diphosphate-binding fold (THDP-binding)"/>
    <property type="match status" value="2"/>
</dbReference>
<dbReference type="Pfam" id="PF00676">
    <property type="entry name" value="E1_dh"/>
    <property type="match status" value="1"/>
</dbReference>
<dbReference type="GO" id="GO:0045252">
    <property type="term" value="C:oxoglutarate dehydrogenase complex"/>
    <property type="evidence" value="ECO:0007669"/>
    <property type="project" value="TreeGrafter"/>
</dbReference>
<dbReference type="AlphaFoldDB" id="A0A068DSW7"/>
<evidence type="ECO:0000256" key="2">
    <source>
        <dbReference type="ARBA" id="ARBA00003906"/>
    </source>
</evidence>
<evidence type="ECO:0000256" key="4">
    <source>
        <dbReference type="ARBA" id="ARBA00012280"/>
    </source>
</evidence>
<reference evidence="8 9" key="1">
    <citation type="journal article" date="2014" name="Genome Biol. Evol.">
        <title>Genome sequence of "Candidatus Walczuchella monophlebidarum" the flavobacterial endosymbiont of Llaveia axin axin (Hemiptera: Coccoidea: Monophlebidae).</title>
        <authorList>
            <person name="Rosas-Perez T."/>
            <person name="Rosenblueth M."/>
            <person name="Rincon-Rosales R."/>
            <person name="Mora J."/>
            <person name="Martinez-Romero E."/>
        </authorList>
    </citation>
    <scope>NUCLEOTIDE SEQUENCE [LARGE SCALE GENOMIC DNA]</scope>
    <source>
        <strain evidence="8">FNIIJ</strain>
    </source>
</reference>
<dbReference type="SMART" id="SM00861">
    <property type="entry name" value="Transket_pyr"/>
    <property type="match status" value="1"/>
</dbReference>
<dbReference type="InterPro" id="IPR029061">
    <property type="entry name" value="THDP-binding"/>
</dbReference>
<dbReference type="STRING" id="1415657.FNIIJ_224"/>
<dbReference type="InterPro" id="IPR001017">
    <property type="entry name" value="DH_E1"/>
</dbReference>
<evidence type="ECO:0000256" key="6">
    <source>
        <dbReference type="ARBA" id="ARBA00023052"/>
    </source>
</evidence>
<dbReference type="Gene3D" id="3.40.50.11610">
    <property type="entry name" value="Multifunctional 2-oxoglutarate metabolism enzyme, C-terminal domain"/>
    <property type="match status" value="1"/>
</dbReference>
<comment type="similarity">
    <text evidence="3">Belongs to the alpha-ketoglutarate dehydrogenase family.</text>
</comment>
<dbReference type="EMBL" id="CP006873">
    <property type="protein sequence ID" value="AID37489.1"/>
    <property type="molecule type" value="Genomic_DNA"/>
</dbReference>
<dbReference type="InterPro" id="IPR011603">
    <property type="entry name" value="2oxoglutarate_DH_E1"/>
</dbReference>
<dbReference type="GO" id="GO:0006099">
    <property type="term" value="P:tricarboxylic acid cycle"/>
    <property type="evidence" value="ECO:0007669"/>
    <property type="project" value="TreeGrafter"/>
</dbReference>
<dbReference type="Pfam" id="PF02779">
    <property type="entry name" value="Transket_pyr"/>
    <property type="match status" value="1"/>
</dbReference>
<dbReference type="GO" id="GO:0030976">
    <property type="term" value="F:thiamine pyrophosphate binding"/>
    <property type="evidence" value="ECO:0007669"/>
    <property type="project" value="InterPro"/>
</dbReference>
<dbReference type="Pfam" id="PF16870">
    <property type="entry name" value="OxoGdeHyase_C"/>
    <property type="match status" value="1"/>
</dbReference>
<keyword evidence="9" id="KW-1185">Reference proteome</keyword>
<dbReference type="GO" id="GO:0005829">
    <property type="term" value="C:cytosol"/>
    <property type="evidence" value="ECO:0007669"/>
    <property type="project" value="TreeGrafter"/>
</dbReference>
<dbReference type="InterPro" id="IPR005475">
    <property type="entry name" value="Transketolase-like_Pyr-bd"/>
</dbReference>
<feature type="domain" description="Transketolase-like pyrimidine-binding" evidence="7">
    <location>
        <begin position="571"/>
        <end position="764"/>
    </location>
</feature>
<accession>A0A068DSW7</accession>
<evidence type="ECO:0000313" key="9">
    <source>
        <dbReference type="Proteomes" id="UP000027148"/>
    </source>
</evidence>
<evidence type="ECO:0000256" key="5">
    <source>
        <dbReference type="ARBA" id="ARBA00023002"/>
    </source>
</evidence>
<comment type="function">
    <text evidence="2">E1 component of the 2-oxoglutarate dehydrogenase (OGDH) complex which catalyzes the decarboxylation of 2-oxoglutarate, the first step in the conversion of 2-oxoglutarate to succinyl-CoA and CO(2).</text>
</comment>
<dbReference type="OrthoDB" id="9759785at2"/>
<dbReference type="GO" id="GO:0004591">
    <property type="term" value="F:oxoglutarate dehydrogenase (succinyl-transferring) activity"/>
    <property type="evidence" value="ECO:0007669"/>
    <property type="project" value="UniProtKB-EC"/>
</dbReference>
<protein>
    <recommendedName>
        <fullName evidence="4">oxoglutarate dehydrogenase (succinyl-transferring)</fullName>
        <ecNumber evidence="4">1.2.4.2</ecNumber>
    </recommendedName>
</protein>
<comment type="cofactor">
    <cofactor evidence="1">
        <name>thiamine diphosphate</name>
        <dbReference type="ChEBI" id="CHEBI:58937"/>
    </cofactor>
</comment>
<dbReference type="Gene3D" id="3.40.50.12470">
    <property type="match status" value="1"/>
</dbReference>
<keyword evidence="5" id="KW-0560">Oxidoreductase</keyword>
<organism evidence="8 9">
    <name type="scientific">Candidatus Walczuchella monophlebidarum</name>
    <dbReference type="NCBI Taxonomy" id="1415657"/>
    <lineage>
        <taxon>Bacteria</taxon>
        <taxon>Pseudomonadati</taxon>
        <taxon>Bacteroidota</taxon>
        <taxon>Flavobacteriia</taxon>
        <taxon>Flavobacteriales</taxon>
        <taxon>Candidatus Walczuchella</taxon>
    </lineage>
</organism>
<dbReference type="InterPro" id="IPR031717">
    <property type="entry name" value="ODO-1/KGD_C"/>
</dbReference>
<evidence type="ECO:0000259" key="7">
    <source>
        <dbReference type="SMART" id="SM00861"/>
    </source>
</evidence>
<dbReference type="HOGENOM" id="CLU_004709_1_0_10"/>
<gene>
    <name evidence="8" type="primary">sucA</name>
    <name evidence="8" type="ORF">FNIIJ_224</name>
</gene>
<proteinExistence type="inferred from homology"/>
<keyword evidence="6" id="KW-0786">Thiamine pyrophosphate</keyword>
<dbReference type="NCBIfam" id="TIGR00239">
    <property type="entry name" value="2oxo_dh_E1"/>
    <property type="match status" value="1"/>
</dbReference>
<dbReference type="PIRSF" id="PIRSF000157">
    <property type="entry name" value="Oxoglu_dh_E1"/>
    <property type="match status" value="1"/>
</dbReference>
<evidence type="ECO:0000313" key="8">
    <source>
        <dbReference type="EMBL" id="AID37489.1"/>
    </source>
</evidence>
<dbReference type="Gene3D" id="1.10.287.1150">
    <property type="entry name" value="TPP helical domain"/>
    <property type="match status" value="1"/>
</dbReference>
<dbReference type="EC" id="1.2.4.2" evidence="4"/>
<evidence type="ECO:0000256" key="1">
    <source>
        <dbReference type="ARBA" id="ARBA00001964"/>
    </source>
</evidence>
<dbReference type="CDD" id="cd02016">
    <property type="entry name" value="TPP_E1_OGDC_like"/>
    <property type="match status" value="1"/>
</dbReference>
<sequence length="906" mass="105143">MDRYSFLNTVHPKLIEELYHRYLHTPDQIEPSWRAFFQGFDFALATYNRNDNKDSQKILKEFQVLNLIQAYRSRGHLFTKTNPIRSRREYSPNLDIEQFGLGIEDLETVFEAGKLVGKEPCTLANILTHLKTVYCESIGIEYIHLRNPENIYWIQQWLNKNENKPSLSVEEKKNLLNKLTEAVVFENFLHTKFVGQKRFSIEGNESLLPAVDELIEYASICYEAEEFVIGMAHRGRLNVLANILKKSLEEIFSEFDGKEYDEKVFSGDVKYHLGATIKRNNRHGKSIKISLAPNPSHLETVDTVVEGLARAKIDHYYKKNYNHLLPILIHGDAAISGQGLIYEIVQMSQLEGYKTGGTIHIVVNNQMGFTTDYIDGRSSIYCTDIGKVTLSPVLHVNADDVESVIHAIHFAVDFRMHYQRDVFIDILGYRKYGHHEGDDPRFTQPSLYKAIANQINARDIYKKKLQKENIIDNAYIQVIEQDLSKKLENSYERAKNRKRNQLNYFLPSEWNIFSPDQSSQVFKEMDTSFPIELLTEIGLIISSLPKTYHFYKKIEKILAQRKEMIKNGNIIDWGMAELLAYGTLLYENFDIRLSGEDVERGTFSHRHAVIKSENFENKYITLNHLRVGQGLIQIYNSPLSEYGVMGFDYGYAMASPNTLTLWEAQFGDFSNGAQIIIDQYLSAAEDKWKIQNGLVLLLPHGYEGQGSEHSSARIERYLQLCGRYNMFILNCTNPANFYHALRRHMKFPFRKPLVIFTPKSLLRHPKCVATLANLATDRFYPIIDDDTDDPKRITQIVICSGKIYYEILKEKEITRSMHIALIRLEQLYPIQKELLKRILEKYPKCKRWMWVQEEPKNMGPWPYISYTLKSIPFEIISRDESASPASGSYSNFIKTQKEIIEKVFRS</sequence>
<dbReference type="NCBIfam" id="NF008907">
    <property type="entry name" value="PRK12270.1"/>
    <property type="match status" value="1"/>
</dbReference>
<evidence type="ECO:0000256" key="3">
    <source>
        <dbReference type="ARBA" id="ARBA00006936"/>
    </source>
</evidence>
<dbReference type="Proteomes" id="UP000027148">
    <property type="component" value="Chromosome"/>
</dbReference>
<dbReference type="KEGG" id="elv:FNIIJ_224"/>
<dbReference type="Gene3D" id="3.40.50.970">
    <property type="match status" value="1"/>
</dbReference>